<dbReference type="Proteomes" id="UP000285776">
    <property type="component" value="Unassembled WGS sequence"/>
</dbReference>
<dbReference type="InterPro" id="IPR001296">
    <property type="entry name" value="Glyco_trans_1"/>
</dbReference>
<proteinExistence type="predicted"/>
<feature type="domain" description="Glycosyltransferase subfamily 4-like N-terminal" evidence="2">
    <location>
        <begin position="67"/>
        <end position="219"/>
    </location>
</feature>
<dbReference type="Pfam" id="PF00534">
    <property type="entry name" value="Glycos_transf_1"/>
    <property type="match status" value="1"/>
</dbReference>
<dbReference type="GO" id="GO:0016757">
    <property type="term" value="F:glycosyltransferase activity"/>
    <property type="evidence" value="ECO:0007669"/>
    <property type="project" value="InterPro"/>
</dbReference>
<accession>A0AA92U8X0</accession>
<dbReference type="Pfam" id="PF13439">
    <property type="entry name" value="Glyco_transf_4"/>
    <property type="match status" value="1"/>
</dbReference>
<feature type="domain" description="Glycosyl transferase family 1" evidence="1">
    <location>
        <begin position="229"/>
        <end position="373"/>
    </location>
</feature>
<dbReference type="SUPFAM" id="SSF53756">
    <property type="entry name" value="UDP-Glycosyltransferase/glycogen phosphorylase"/>
    <property type="match status" value="1"/>
</dbReference>
<evidence type="ECO:0000259" key="2">
    <source>
        <dbReference type="Pfam" id="PF13439"/>
    </source>
</evidence>
<dbReference type="EMBL" id="QSAV01000057">
    <property type="protein sequence ID" value="RGW75400.1"/>
    <property type="molecule type" value="Genomic_DNA"/>
</dbReference>
<evidence type="ECO:0000313" key="3">
    <source>
        <dbReference type="EMBL" id="RGW75400.1"/>
    </source>
</evidence>
<dbReference type="PANTHER" id="PTHR45947:SF3">
    <property type="entry name" value="SULFOQUINOVOSYL TRANSFERASE SQD2"/>
    <property type="match status" value="1"/>
</dbReference>
<dbReference type="InterPro" id="IPR050194">
    <property type="entry name" value="Glycosyltransferase_grp1"/>
</dbReference>
<dbReference type="Gene3D" id="3.40.50.2000">
    <property type="entry name" value="Glycogen Phosphorylase B"/>
    <property type="match status" value="2"/>
</dbReference>
<dbReference type="RefSeq" id="WP_118154888.1">
    <property type="nucleotide sequence ID" value="NZ_QSAV01000057.1"/>
</dbReference>
<protein>
    <submittedName>
        <fullName evidence="3">Glycosyltransferase</fullName>
    </submittedName>
</protein>
<sequence length="418" mass="48189">MRIVQINTVYKTGGSTGRIAYEINQIAAELGNETYAIYGYETSEMPADNSLRLQGRIRRKWNILKTRVWPHHGFYNVHETKLLIKFLDNFSPDIIHLHNIHNSYINVKMLFSYIKQHHIPVVWTLHDCWSFTGWCAYFDMANCFKWMEGCHGICPCKHDYPKTWFFNLGQQNWNDKRQVFTGCDNLTIVTPSKWLADHVKNSFLKSYPIRVINNGVDLSVFKQKSSNVRDKYGITKNVKIVLAVMNNWEKRKGISFLLELPKHLKSDQILVIVGLTDKQLKVLPNEHCLGIKRTESVSDLAGLYNEASVFINPTLEDNFPTTNLEALACGTPVVTFDTGGSAESIDAETGVVVKKRDFEHLLSSIQFVIEKGKAYYANSCIIRARRLYDSYKQNLEYVKLYNEIIKNEAKNYDTHSLL</sequence>
<name>A0AA92U8X0_9BACT</name>
<reference evidence="3 4" key="1">
    <citation type="submission" date="2018-08" db="EMBL/GenBank/DDBJ databases">
        <title>A genome reference for cultivated species of the human gut microbiota.</title>
        <authorList>
            <person name="Zou Y."/>
            <person name="Xue W."/>
            <person name="Luo G."/>
        </authorList>
    </citation>
    <scope>NUCLEOTIDE SEQUENCE [LARGE SCALE GENOMIC DNA]</scope>
    <source>
        <strain evidence="3 4">AF10-17</strain>
    </source>
</reference>
<dbReference type="InterPro" id="IPR028098">
    <property type="entry name" value="Glyco_trans_4-like_N"/>
</dbReference>
<dbReference type="PANTHER" id="PTHR45947">
    <property type="entry name" value="SULFOQUINOVOSYL TRANSFERASE SQD2"/>
    <property type="match status" value="1"/>
</dbReference>
<gene>
    <name evidence="3" type="ORF">DWV53_13445</name>
</gene>
<organism evidence="3 4">
    <name type="scientific">Segatella copri</name>
    <dbReference type="NCBI Taxonomy" id="165179"/>
    <lineage>
        <taxon>Bacteria</taxon>
        <taxon>Pseudomonadati</taxon>
        <taxon>Bacteroidota</taxon>
        <taxon>Bacteroidia</taxon>
        <taxon>Bacteroidales</taxon>
        <taxon>Prevotellaceae</taxon>
        <taxon>Segatella</taxon>
    </lineage>
</organism>
<evidence type="ECO:0000259" key="1">
    <source>
        <dbReference type="Pfam" id="PF00534"/>
    </source>
</evidence>
<evidence type="ECO:0000313" key="4">
    <source>
        <dbReference type="Proteomes" id="UP000285776"/>
    </source>
</evidence>
<dbReference type="AlphaFoldDB" id="A0AA92U8X0"/>
<comment type="caution">
    <text evidence="3">The sequence shown here is derived from an EMBL/GenBank/DDBJ whole genome shotgun (WGS) entry which is preliminary data.</text>
</comment>